<dbReference type="Pfam" id="PF03309">
    <property type="entry name" value="Pan_kinase"/>
    <property type="match status" value="1"/>
</dbReference>
<dbReference type="GO" id="GO:0005737">
    <property type="term" value="C:cytoplasm"/>
    <property type="evidence" value="ECO:0007669"/>
    <property type="project" value="UniProtKB-SubCell"/>
</dbReference>
<evidence type="ECO:0000256" key="12">
    <source>
        <dbReference type="ARBA" id="ARBA00022958"/>
    </source>
</evidence>
<comment type="function">
    <text evidence="16">Catalyzes the phosphorylation of pantothenate (Pan), the first step in CoA biosynthesis.</text>
</comment>
<keyword evidence="18" id="KW-1185">Reference proteome</keyword>
<evidence type="ECO:0000256" key="10">
    <source>
        <dbReference type="ARBA" id="ARBA00022777"/>
    </source>
</evidence>
<evidence type="ECO:0000256" key="4">
    <source>
        <dbReference type="ARBA" id="ARBA00005225"/>
    </source>
</evidence>
<dbReference type="Gene3D" id="3.30.420.40">
    <property type="match status" value="2"/>
</dbReference>
<dbReference type="HAMAP" id="MF_01274">
    <property type="entry name" value="Pantothen_kinase_3"/>
    <property type="match status" value="1"/>
</dbReference>
<comment type="catalytic activity">
    <reaction evidence="1 16">
        <text>(R)-pantothenate + ATP = (R)-4'-phosphopantothenate + ADP + H(+)</text>
        <dbReference type="Rhea" id="RHEA:16373"/>
        <dbReference type="ChEBI" id="CHEBI:10986"/>
        <dbReference type="ChEBI" id="CHEBI:15378"/>
        <dbReference type="ChEBI" id="CHEBI:29032"/>
        <dbReference type="ChEBI" id="CHEBI:30616"/>
        <dbReference type="ChEBI" id="CHEBI:456216"/>
        <dbReference type="EC" id="2.7.1.33"/>
    </reaction>
</comment>
<sequence length="231" mass="25474">MYLLLDIGNTRSKAMLASSAGSMQRLDLQNNTTDLSAVQAVYYAAVAGQDKVQALKKQLQLQDKPWRQIESDAYSFGVRNCYSQPHLLGVDRWLGMLGANWLQPDTDVLVVDAGTAVTLDWLSADGAHQGGWILPGLKLQQQSVVQKTAKVFNADTHQARLQLGDDTVSCLQNGCLASVLGAIQQAWELQSMQQLLLTGGDTQFLAPYLKQYPLRLEPDLLFYGLSRFIDS</sequence>
<evidence type="ECO:0000256" key="3">
    <source>
        <dbReference type="ARBA" id="ARBA00004496"/>
    </source>
</evidence>
<dbReference type="OrthoDB" id="9781305at2"/>
<feature type="binding site" evidence="16">
    <location>
        <begin position="89"/>
        <end position="92"/>
    </location>
    <ligand>
        <name>substrate</name>
    </ligand>
</feature>
<keyword evidence="16" id="KW-0479">Metal-binding</keyword>
<feature type="binding site" evidence="16">
    <location>
        <position position="167"/>
    </location>
    <ligand>
        <name>substrate</name>
    </ligand>
</feature>
<dbReference type="CDD" id="cd24015">
    <property type="entry name" value="ASKHA_NBD_PanK-III"/>
    <property type="match status" value="1"/>
</dbReference>
<keyword evidence="11 16" id="KW-0067">ATP-binding</keyword>
<comment type="pathway">
    <text evidence="4 16">Cofactor biosynthesis; coenzyme A biosynthesis; CoA from (R)-pantothenate: step 1/5.</text>
</comment>
<evidence type="ECO:0000256" key="16">
    <source>
        <dbReference type="HAMAP-Rule" id="MF_01274"/>
    </source>
</evidence>
<comment type="cofactor">
    <cofactor evidence="2">
        <name>K(+)</name>
        <dbReference type="ChEBI" id="CHEBI:29103"/>
    </cofactor>
</comment>
<reference evidence="17 18" key="1">
    <citation type="submission" date="2016-10" db="EMBL/GenBank/DDBJ databases">
        <authorList>
            <person name="de Groot N.N."/>
        </authorList>
    </citation>
    <scope>NUCLEOTIDE SEQUENCE [LARGE SCALE GENOMIC DNA]</scope>
    <source>
        <strain evidence="17 18">CGMCC 1.3430</strain>
    </source>
</reference>
<keyword evidence="8 16" id="KW-0808">Transferase</keyword>
<dbReference type="NCBIfam" id="TIGR00671">
    <property type="entry name" value="baf"/>
    <property type="match status" value="1"/>
</dbReference>
<evidence type="ECO:0000256" key="1">
    <source>
        <dbReference type="ARBA" id="ARBA00001206"/>
    </source>
</evidence>
<dbReference type="Proteomes" id="UP000198773">
    <property type="component" value="Unassembled WGS sequence"/>
</dbReference>
<feature type="active site" description="Proton acceptor" evidence="16">
    <location>
        <position position="91"/>
    </location>
</feature>
<feature type="binding site" evidence="16">
    <location>
        <begin position="6"/>
        <end position="13"/>
    </location>
    <ligand>
        <name>ATP</name>
        <dbReference type="ChEBI" id="CHEBI:30616"/>
    </ligand>
</feature>
<dbReference type="RefSeq" id="WP_091344841.1">
    <property type="nucleotide sequence ID" value="NZ_FNRM01000010.1"/>
</dbReference>
<dbReference type="InterPro" id="IPR004619">
    <property type="entry name" value="Type_III_PanK"/>
</dbReference>
<dbReference type="UniPathway" id="UPA00241">
    <property type="reaction ID" value="UER00352"/>
</dbReference>
<evidence type="ECO:0000256" key="7">
    <source>
        <dbReference type="ARBA" id="ARBA00022490"/>
    </source>
</evidence>
<dbReference type="GO" id="GO:0005524">
    <property type="term" value="F:ATP binding"/>
    <property type="evidence" value="ECO:0007669"/>
    <property type="project" value="UniProtKB-UniRule"/>
</dbReference>
<dbReference type="STRING" id="152573.SAMN04488051_11075"/>
<dbReference type="GO" id="GO:0004594">
    <property type="term" value="F:pantothenate kinase activity"/>
    <property type="evidence" value="ECO:0007669"/>
    <property type="project" value="UniProtKB-UniRule"/>
</dbReference>
<evidence type="ECO:0000256" key="14">
    <source>
        <dbReference type="ARBA" id="ARBA00038036"/>
    </source>
</evidence>
<organism evidence="17 18">
    <name type="scientific">Alkalimonas amylolytica</name>
    <dbReference type="NCBI Taxonomy" id="152573"/>
    <lineage>
        <taxon>Bacteria</taxon>
        <taxon>Pseudomonadati</taxon>
        <taxon>Pseudomonadota</taxon>
        <taxon>Gammaproteobacteria</taxon>
        <taxon>Alkalimonas</taxon>
    </lineage>
</organism>
<evidence type="ECO:0000313" key="18">
    <source>
        <dbReference type="Proteomes" id="UP000198773"/>
    </source>
</evidence>
<feature type="binding site" evidence="16">
    <location>
        <position position="82"/>
    </location>
    <ligand>
        <name>substrate</name>
    </ligand>
</feature>
<evidence type="ECO:0000256" key="2">
    <source>
        <dbReference type="ARBA" id="ARBA00001958"/>
    </source>
</evidence>
<dbReference type="EC" id="2.7.1.33" evidence="6 16"/>
<evidence type="ECO:0000256" key="8">
    <source>
        <dbReference type="ARBA" id="ARBA00022679"/>
    </source>
</evidence>
<protein>
    <recommendedName>
        <fullName evidence="15 16">Type III pantothenate kinase</fullName>
        <ecNumber evidence="6 16">2.7.1.33</ecNumber>
    </recommendedName>
    <alternativeName>
        <fullName evidence="16">PanK-III</fullName>
    </alternativeName>
    <alternativeName>
        <fullName evidence="16">Pantothenic acid kinase</fullName>
    </alternativeName>
</protein>
<keyword evidence="10 16" id="KW-0418">Kinase</keyword>
<dbReference type="AlphaFoldDB" id="A0A1H4FGU5"/>
<comment type="similarity">
    <text evidence="14 16">Belongs to the type III pantothenate kinase family.</text>
</comment>
<comment type="subcellular location">
    <subcellularLocation>
        <location evidence="3 16">Cytoplasm</location>
    </subcellularLocation>
</comment>
<evidence type="ECO:0000256" key="11">
    <source>
        <dbReference type="ARBA" id="ARBA00022840"/>
    </source>
</evidence>
<dbReference type="PANTHER" id="PTHR34265">
    <property type="entry name" value="TYPE III PANTOTHENATE KINASE"/>
    <property type="match status" value="1"/>
</dbReference>
<feature type="binding site" evidence="16">
    <location>
        <position position="115"/>
    </location>
    <ligand>
        <name>ATP</name>
        <dbReference type="ChEBI" id="CHEBI:30616"/>
    </ligand>
</feature>
<accession>A0A1H4FGU5</accession>
<evidence type="ECO:0000313" key="17">
    <source>
        <dbReference type="EMBL" id="SEA96495.1"/>
    </source>
</evidence>
<evidence type="ECO:0000256" key="13">
    <source>
        <dbReference type="ARBA" id="ARBA00022993"/>
    </source>
</evidence>
<dbReference type="GO" id="GO:0046872">
    <property type="term" value="F:metal ion binding"/>
    <property type="evidence" value="ECO:0007669"/>
    <property type="project" value="UniProtKB-KW"/>
</dbReference>
<keyword evidence="13 16" id="KW-0173">Coenzyme A biosynthesis</keyword>
<name>A0A1H4FGU5_ALKAM</name>
<feature type="binding site" evidence="16">
    <location>
        <position position="112"/>
    </location>
    <ligand>
        <name>K(+)</name>
        <dbReference type="ChEBI" id="CHEBI:29103"/>
    </ligand>
</feature>
<dbReference type="PANTHER" id="PTHR34265:SF1">
    <property type="entry name" value="TYPE III PANTOTHENATE KINASE"/>
    <property type="match status" value="1"/>
</dbReference>
<keyword evidence="9 16" id="KW-0547">Nucleotide-binding</keyword>
<evidence type="ECO:0000256" key="9">
    <source>
        <dbReference type="ARBA" id="ARBA00022741"/>
    </source>
</evidence>
<evidence type="ECO:0000256" key="5">
    <source>
        <dbReference type="ARBA" id="ARBA00011738"/>
    </source>
</evidence>
<gene>
    <name evidence="16" type="primary">coaX</name>
    <name evidence="17" type="ORF">SAMN04488051_11075</name>
</gene>
<proteinExistence type="inferred from homology"/>
<dbReference type="EMBL" id="FNRM01000010">
    <property type="protein sequence ID" value="SEA96495.1"/>
    <property type="molecule type" value="Genomic_DNA"/>
</dbReference>
<comment type="cofactor">
    <cofactor evidence="16">
        <name>NH4(+)</name>
        <dbReference type="ChEBI" id="CHEBI:28938"/>
    </cofactor>
    <cofactor evidence="16">
        <name>K(+)</name>
        <dbReference type="ChEBI" id="CHEBI:29103"/>
    </cofactor>
    <text evidence="16">A monovalent cation. Ammonium or potassium.</text>
</comment>
<keyword evidence="12 16" id="KW-0630">Potassium</keyword>
<evidence type="ECO:0000256" key="15">
    <source>
        <dbReference type="ARBA" id="ARBA00040883"/>
    </source>
</evidence>
<evidence type="ECO:0000256" key="6">
    <source>
        <dbReference type="ARBA" id="ARBA00012102"/>
    </source>
</evidence>
<dbReference type="GO" id="GO:0015937">
    <property type="term" value="P:coenzyme A biosynthetic process"/>
    <property type="evidence" value="ECO:0007669"/>
    <property type="project" value="UniProtKB-UniRule"/>
</dbReference>
<dbReference type="SUPFAM" id="SSF53067">
    <property type="entry name" value="Actin-like ATPase domain"/>
    <property type="match status" value="2"/>
</dbReference>
<dbReference type="InterPro" id="IPR043129">
    <property type="entry name" value="ATPase_NBD"/>
</dbReference>
<keyword evidence="7 16" id="KW-0963">Cytoplasm</keyword>
<comment type="subunit">
    <text evidence="5 16">Homodimer.</text>
</comment>